<feature type="transmembrane region" description="Helical" evidence="1">
    <location>
        <begin position="65"/>
        <end position="85"/>
    </location>
</feature>
<evidence type="ECO:0000256" key="1">
    <source>
        <dbReference type="SAM" id="Phobius"/>
    </source>
</evidence>
<keyword evidence="1" id="KW-0472">Membrane</keyword>
<evidence type="ECO:0000313" key="2">
    <source>
        <dbReference type="EMBL" id="HDP78800.1"/>
    </source>
</evidence>
<organism evidence="2">
    <name type="scientific">Mesotoga infera</name>
    <dbReference type="NCBI Taxonomy" id="1236046"/>
    <lineage>
        <taxon>Bacteria</taxon>
        <taxon>Thermotogati</taxon>
        <taxon>Thermotogota</taxon>
        <taxon>Thermotogae</taxon>
        <taxon>Kosmotogales</taxon>
        <taxon>Kosmotogaceae</taxon>
        <taxon>Mesotoga</taxon>
    </lineage>
</organism>
<dbReference type="InterPro" id="IPR006750">
    <property type="entry name" value="YdcZ"/>
</dbReference>
<dbReference type="EMBL" id="DSBT01000354">
    <property type="protein sequence ID" value="HDP78800.1"/>
    <property type="molecule type" value="Genomic_DNA"/>
</dbReference>
<feature type="transmembrane region" description="Helical" evidence="1">
    <location>
        <begin position="129"/>
        <end position="145"/>
    </location>
</feature>
<dbReference type="Proteomes" id="UP000886198">
    <property type="component" value="Unassembled WGS sequence"/>
</dbReference>
<gene>
    <name evidence="2" type="ORF">ENN47_11625</name>
</gene>
<name>A0A7C1GUK8_9BACT</name>
<feature type="transmembrane region" description="Helical" evidence="1">
    <location>
        <begin position="97"/>
        <end position="117"/>
    </location>
</feature>
<reference evidence="2" key="1">
    <citation type="journal article" date="2020" name="mSystems">
        <title>Genome- and Community-Level Interaction Insights into Carbon Utilization and Element Cycling Functions of Hydrothermarchaeota in Hydrothermal Sediment.</title>
        <authorList>
            <person name="Zhou Z."/>
            <person name="Liu Y."/>
            <person name="Xu W."/>
            <person name="Pan J."/>
            <person name="Luo Z.H."/>
            <person name="Li M."/>
        </authorList>
    </citation>
    <scope>NUCLEOTIDE SEQUENCE [LARGE SCALE GENOMIC DNA]</scope>
    <source>
        <strain evidence="2">SpSt-1179</strain>
    </source>
</reference>
<dbReference type="PANTHER" id="PTHR34821:SF3">
    <property type="entry name" value="MEMBRANE PROTEIN"/>
    <property type="match status" value="1"/>
</dbReference>
<dbReference type="AlphaFoldDB" id="A0A7C1GUK8"/>
<sequence>MIKGILFSVTAGVVIAMQSVFSARLSEKVGFFGSNFFIHGTGFFLASVLLLLFGKGELSIESLKGLNPIYATSGFIGVLIIISIAQGVSALGAGRGIVIIVITQIIFALVINVLGLFGETPLHLTPAKITGLFLMLFGVLIYQLSK</sequence>
<keyword evidence="1" id="KW-0812">Transmembrane</keyword>
<dbReference type="PANTHER" id="PTHR34821">
    <property type="entry name" value="INNER MEMBRANE PROTEIN YDCZ"/>
    <property type="match status" value="1"/>
</dbReference>
<dbReference type="GO" id="GO:0005886">
    <property type="term" value="C:plasma membrane"/>
    <property type="evidence" value="ECO:0007669"/>
    <property type="project" value="TreeGrafter"/>
</dbReference>
<proteinExistence type="predicted"/>
<feature type="transmembrane region" description="Helical" evidence="1">
    <location>
        <begin position="32"/>
        <end position="53"/>
    </location>
</feature>
<accession>A0A7C1GUK8</accession>
<dbReference type="Pfam" id="PF04657">
    <property type="entry name" value="DMT_YdcZ"/>
    <property type="match status" value="1"/>
</dbReference>
<comment type="caution">
    <text evidence="2">The sequence shown here is derived from an EMBL/GenBank/DDBJ whole genome shotgun (WGS) entry which is preliminary data.</text>
</comment>
<keyword evidence="1" id="KW-1133">Transmembrane helix</keyword>
<protein>
    <submittedName>
        <fullName evidence="2">EamA-like transporter family protein</fullName>
    </submittedName>
</protein>